<dbReference type="RefSeq" id="WP_044942015.1">
    <property type="nucleotide sequence ID" value="NZ_KN174164.1"/>
</dbReference>
<organism evidence="1 2">
    <name type="scientific">Flavonifractor plautii 1_3_50AFAA</name>
    <dbReference type="NCBI Taxonomy" id="742738"/>
    <lineage>
        <taxon>Bacteria</taxon>
        <taxon>Bacillati</taxon>
        <taxon>Bacillota</taxon>
        <taxon>Clostridia</taxon>
        <taxon>Eubacteriales</taxon>
        <taxon>Oscillospiraceae</taxon>
        <taxon>Flavonifractor</taxon>
    </lineage>
</organism>
<keyword evidence="2" id="KW-1185">Reference proteome</keyword>
<protein>
    <submittedName>
        <fullName evidence="1">Uncharacterized protein</fullName>
    </submittedName>
</protein>
<name>A0A096B623_FLAPL</name>
<accession>A0A096B623</accession>
<gene>
    <name evidence="1" type="ORF">HMPREF9460_02805</name>
</gene>
<dbReference type="HOGENOM" id="CLU_096077_0_0_9"/>
<evidence type="ECO:0000313" key="1">
    <source>
        <dbReference type="EMBL" id="KGF54416.1"/>
    </source>
</evidence>
<evidence type="ECO:0000313" key="2">
    <source>
        <dbReference type="Proteomes" id="UP000029585"/>
    </source>
</evidence>
<dbReference type="EMBL" id="ADLO01000088">
    <property type="protein sequence ID" value="KGF54416.1"/>
    <property type="molecule type" value="Genomic_DNA"/>
</dbReference>
<dbReference type="Proteomes" id="UP000029585">
    <property type="component" value="Unassembled WGS sequence"/>
</dbReference>
<dbReference type="eggNOG" id="ENOG5032TMQ">
    <property type="taxonomic scope" value="Bacteria"/>
</dbReference>
<dbReference type="PATRIC" id="fig|742738.3.peg.2884"/>
<comment type="caution">
    <text evidence="1">The sequence shown here is derived from an EMBL/GenBank/DDBJ whole genome shotgun (WGS) entry which is preliminary data.</text>
</comment>
<sequence>MSGKKRGWPAETNLAALKTLAHTLLWFDIQPTKLSPLVVKHPFTDSGLVGIRNEDGSLSAGNLLDDPGALHSWRENVRQQINEAETAAGLLMLVTKPYRLGYLKLAAPYLCEQDAALFLSYAWISTESPNDDPNLSKRSLLAMFRSIDPQMLMDEEERGLFQSLDDVVTVYRGVTSYNAQNVKALSWTLNREVAEWFAHRFGQNGTVYEAQVKKENIYAVFLGRNEEEVIVDPERLMGLSQLPEQEQGQGMEISM</sequence>
<dbReference type="AlphaFoldDB" id="A0A096B623"/>
<proteinExistence type="predicted"/>
<reference evidence="1 2" key="1">
    <citation type="submission" date="2011-08" db="EMBL/GenBank/DDBJ databases">
        <title>The Genome Sequence of Clostridium orbiscindens 1_3_50AFAA.</title>
        <authorList>
            <consortium name="The Broad Institute Genome Sequencing Platform"/>
            <person name="Earl A."/>
            <person name="Ward D."/>
            <person name="Feldgarden M."/>
            <person name="Gevers D."/>
            <person name="Daigneault M."/>
            <person name="Strauss J."/>
            <person name="Allen-Vercoe E."/>
            <person name="Young S.K."/>
            <person name="Zeng Q."/>
            <person name="Gargeya S."/>
            <person name="Fitzgerald M."/>
            <person name="Haas B."/>
            <person name="Abouelleil A."/>
            <person name="Alvarado L."/>
            <person name="Arachchi H.M."/>
            <person name="Berlin A."/>
            <person name="Brown A."/>
            <person name="Chapman S.B."/>
            <person name="Chen Z."/>
            <person name="Dunbar C."/>
            <person name="Freedman E."/>
            <person name="Gearin G."/>
            <person name="Gellesch M."/>
            <person name="Goldberg J."/>
            <person name="Griggs A."/>
            <person name="Gujja S."/>
            <person name="Heiman D."/>
            <person name="Howarth C."/>
            <person name="Larson L."/>
            <person name="Lui A."/>
            <person name="MacDonald P.J.P."/>
            <person name="Montmayeur A."/>
            <person name="Murphy C."/>
            <person name="Neiman D."/>
            <person name="Pearson M."/>
            <person name="Priest M."/>
            <person name="Roberts A."/>
            <person name="Saif S."/>
            <person name="Shea T."/>
            <person name="Shenoy N."/>
            <person name="Sisk P."/>
            <person name="Stolte C."/>
            <person name="Sykes S."/>
            <person name="Wortman J."/>
            <person name="Nusbaum C."/>
            <person name="Birren B."/>
        </authorList>
    </citation>
    <scope>NUCLEOTIDE SEQUENCE [LARGE SCALE GENOMIC DNA]</scope>
    <source>
        <strain evidence="1 2">1_3_50AFAA</strain>
    </source>
</reference>